<dbReference type="PANTHER" id="PTHR12111">
    <property type="entry name" value="SPLICING FACTOR YJU2"/>
    <property type="match status" value="1"/>
</dbReference>
<evidence type="ECO:0000256" key="7">
    <source>
        <dbReference type="ARBA" id="ARBA00023242"/>
    </source>
</evidence>
<comment type="subunit">
    <text evidence="8">Component of the spliceosome. Present in the activated B complex, the catalytically activated B* complex which catalyzes the branching, the catalytic step 1 C complex catalyzing the exon ligation, and the postcatalytic P complex containing the ligated exons (mRNA) and the excised lariat intron.</text>
</comment>
<accession>A0A250WYK2</accession>
<keyword evidence="6" id="KW-0508">mRNA splicing</keyword>
<evidence type="ECO:0000313" key="11">
    <source>
        <dbReference type="Proteomes" id="UP000232323"/>
    </source>
</evidence>
<evidence type="ECO:0000256" key="6">
    <source>
        <dbReference type="ARBA" id="ARBA00023187"/>
    </source>
</evidence>
<dbReference type="GO" id="GO:0046872">
    <property type="term" value="F:metal ion binding"/>
    <property type="evidence" value="ECO:0007669"/>
    <property type="project" value="UniProtKB-KW"/>
</dbReference>
<gene>
    <name evidence="10" type="ORF">CEUSTIGMA_g3354.t1</name>
</gene>
<dbReference type="EMBL" id="BEGY01000014">
    <property type="protein sequence ID" value="GAX75911.1"/>
    <property type="molecule type" value="Genomic_DNA"/>
</dbReference>
<feature type="binding site" evidence="8">
    <location>
        <position position="43"/>
    </location>
    <ligand>
        <name>Zn(2+)</name>
        <dbReference type="ChEBI" id="CHEBI:29105"/>
    </ligand>
</feature>
<keyword evidence="4 8" id="KW-0747">Spliceosome</keyword>
<comment type="subcellular location">
    <subcellularLocation>
        <location evidence="1 8">Nucleus</location>
    </subcellularLocation>
</comment>
<dbReference type="InterPro" id="IPR043701">
    <property type="entry name" value="Yju2"/>
</dbReference>
<dbReference type="OrthoDB" id="674963at2759"/>
<keyword evidence="2" id="KW-0507">mRNA processing</keyword>
<reference evidence="10 11" key="1">
    <citation type="submission" date="2017-08" db="EMBL/GenBank/DDBJ databases">
        <title>Acidophilic green algal genome provides insights into adaptation to an acidic environment.</title>
        <authorList>
            <person name="Hirooka S."/>
            <person name="Hirose Y."/>
            <person name="Kanesaki Y."/>
            <person name="Higuchi S."/>
            <person name="Fujiwara T."/>
            <person name="Onuma R."/>
            <person name="Era A."/>
            <person name="Ohbayashi R."/>
            <person name="Uzuka A."/>
            <person name="Nozaki H."/>
            <person name="Yoshikawa H."/>
            <person name="Miyagishima S.Y."/>
        </authorList>
    </citation>
    <scope>NUCLEOTIDE SEQUENCE [LARGE SCALE GENOMIC DNA]</scope>
    <source>
        <strain evidence="10 11">NIES-2499</strain>
    </source>
</reference>
<dbReference type="HAMAP" id="MF_03226">
    <property type="entry name" value="YJU2"/>
    <property type="match status" value="1"/>
</dbReference>
<organism evidence="10 11">
    <name type="scientific">Chlamydomonas eustigma</name>
    <dbReference type="NCBI Taxonomy" id="1157962"/>
    <lineage>
        <taxon>Eukaryota</taxon>
        <taxon>Viridiplantae</taxon>
        <taxon>Chlorophyta</taxon>
        <taxon>core chlorophytes</taxon>
        <taxon>Chlorophyceae</taxon>
        <taxon>CS clade</taxon>
        <taxon>Chlamydomonadales</taxon>
        <taxon>Chlamydomonadaceae</taxon>
        <taxon>Chlamydomonas</taxon>
    </lineage>
</organism>
<dbReference type="Proteomes" id="UP000232323">
    <property type="component" value="Unassembled WGS sequence"/>
</dbReference>
<evidence type="ECO:0000256" key="8">
    <source>
        <dbReference type="HAMAP-Rule" id="MF_03226"/>
    </source>
</evidence>
<evidence type="ECO:0000313" key="10">
    <source>
        <dbReference type="EMBL" id="GAX75911.1"/>
    </source>
</evidence>
<comment type="caution">
    <text evidence="10">The sequence shown here is derived from an EMBL/GenBank/DDBJ whole genome shotgun (WGS) entry which is preliminary data.</text>
</comment>
<feature type="region of interest" description="Disordered" evidence="9">
    <location>
        <begin position="232"/>
        <end position="281"/>
    </location>
</feature>
<evidence type="ECO:0000256" key="5">
    <source>
        <dbReference type="ARBA" id="ARBA00022833"/>
    </source>
</evidence>
<dbReference type="AlphaFoldDB" id="A0A250WYK2"/>
<dbReference type="PANTHER" id="PTHR12111:SF1">
    <property type="entry name" value="SPLICING FACTOR YJU2"/>
    <property type="match status" value="1"/>
</dbReference>
<feature type="binding site" evidence="8">
    <location>
        <position position="46"/>
    </location>
    <ligand>
        <name>Zn(2+)</name>
        <dbReference type="ChEBI" id="CHEBI:29105"/>
    </ligand>
</feature>
<keyword evidence="5 8" id="KW-0862">Zinc</keyword>
<name>A0A250WYK2_9CHLO</name>
<keyword evidence="11" id="KW-1185">Reference proteome</keyword>
<proteinExistence type="inferred from homology"/>
<evidence type="ECO:0000256" key="9">
    <source>
        <dbReference type="SAM" id="MobiDB-lite"/>
    </source>
</evidence>
<keyword evidence="7 8" id="KW-0539">Nucleus</keyword>
<evidence type="ECO:0000256" key="1">
    <source>
        <dbReference type="ARBA" id="ARBA00004123"/>
    </source>
</evidence>
<feature type="compositionally biased region" description="Low complexity" evidence="9">
    <location>
        <begin position="270"/>
        <end position="281"/>
    </location>
</feature>
<evidence type="ECO:0000256" key="4">
    <source>
        <dbReference type="ARBA" id="ARBA00022728"/>
    </source>
</evidence>
<sequence>MGERKVLNKYYPPDFDPAEMPKGKRAANNEKKVRMMLPMSVRCNTCGNFMYKGTKFNCRMEDVAGETYLGLRIFRFYYRCTACAAEFCMKTDPKSTDYIMEQGATRNYEPWREADVAVAEAVQARAEEEMGNAMKALENRTLDSKREMDIMAALDEVQSLNSRHNKVTTEDALAALQRAAARNNQDLEQEELEDIAEFYKLKQKQLLKTGPSSAAAGGGVVAGVVAGSTMLASSSSSSDEEAGPSSSLAGPPEKKSRQGAPATSHSSAPLDSSSTGGLDSLSVGTTAVKSLKPAFKVIRKPQVENTTDKAVLNVPVAIEQKEDNVLGLLGGYGSSDDSDRKSS</sequence>
<feature type="binding site" evidence="8">
    <location>
        <position position="80"/>
    </location>
    <ligand>
        <name>Zn(2+)</name>
        <dbReference type="ChEBI" id="CHEBI:29105"/>
    </ligand>
</feature>
<dbReference type="InterPro" id="IPR007590">
    <property type="entry name" value="Saf4/Yju2"/>
</dbReference>
<keyword evidence="3 8" id="KW-0479">Metal-binding</keyword>
<dbReference type="STRING" id="1157962.A0A250WYK2"/>
<dbReference type="GO" id="GO:0071006">
    <property type="term" value="C:U2-type catalytic step 1 spliceosome"/>
    <property type="evidence" value="ECO:0007669"/>
    <property type="project" value="UniProtKB-UniRule"/>
</dbReference>
<evidence type="ECO:0000256" key="3">
    <source>
        <dbReference type="ARBA" id="ARBA00022723"/>
    </source>
</evidence>
<feature type="binding site" evidence="8">
    <location>
        <position position="83"/>
    </location>
    <ligand>
        <name>Zn(2+)</name>
        <dbReference type="ChEBI" id="CHEBI:29105"/>
    </ligand>
</feature>
<comment type="function">
    <text evidence="8">Part of the spliceosome which catalyzes two sequential transesterification reactions, first the excision of the non-coding intron from pre-mRNA and then the ligation of the coding exons to form the mature mRNA. Plays a role in stabilizing the structure of the spliceosome catalytic core and docking of the branch helix into the active site, producing 5'-exon and lariat intron-3'-intermediates.</text>
</comment>
<evidence type="ECO:0000256" key="2">
    <source>
        <dbReference type="ARBA" id="ARBA00022664"/>
    </source>
</evidence>
<feature type="compositionally biased region" description="Low complexity" evidence="9">
    <location>
        <begin position="232"/>
        <end position="248"/>
    </location>
</feature>
<dbReference type="GO" id="GO:0000349">
    <property type="term" value="P:generation of catalytic spliceosome for first transesterification step"/>
    <property type="evidence" value="ECO:0007669"/>
    <property type="project" value="UniProtKB-UniRule"/>
</dbReference>
<dbReference type="Pfam" id="PF04502">
    <property type="entry name" value="Saf4_Yju2"/>
    <property type="match status" value="1"/>
</dbReference>
<protein>
    <recommendedName>
        <fullName evidence="8">Splicing factor YJU2</fullName>
    </recommendedName>
</protein>
<comment type="similarity">
    <text evidence="8">Belongs to the CWC16 family. YJU2 subfamily.</text>
</comment>